<keyword evidence="2" id="KW-1185">Reference proteome</keyword>
<dbReference type="PATRIC" id="fig|993692.3.peg.1965"/>
<accession>A0A0R2L320</accession>
<dbReference type="Proteomes" id="UP000051006">
    <property type="component" value="Unassembled WGS sequence"/>
</dbReference>
<comment type="caution">
    <text evidence="1">The sequence shown here is derived from an EMBL/GenBank/DDBJ whole genome shotgun (WGS) entry which is preliminary data.</text>
</comment>
<dbReference type="AlphaFoldDB" id="A0A0R2L320"/>
<gene>
    <name evidence="1" type="ORF">IV57_GL001934</name>
</gene>
<name>A0A0R2L320_9LACO</name>
<protein>
    <recommendedName>
        <fullName evidence="3">Bacteriocin immunity protein</fullName>
    </recommendedName>
</protein>
<proteinExistence type="predicted"/>
<reference evidence="1 2" key="1">
    <citation type="journal article" date="2015" name="Genome Announc.">
        <title>Expanding the biotechnology potential of lactobacilli through comparative genomics of 213 strains and associated genera.</title>
        <authorList>
            <person name="Sun Z."/>
            <person name="Harris H.M."/>
            <person name="McCann A."/>
            <person name="Guo C."/>
            <person name="Argimon S."/>
            <person name="Zhang W."/>
            <person name="Yang X."/>
            <person name="Jeffery I.B."/>
            <person name="Cooney J.C."/>
            <person name="Kagawa T.F."/>
            <person name="Liu W."/>
            <person name="Song Y."/>
            <person name="Salvetti E."/>
            <person name="Wrobel A."/>
            <person name="Rasinkangas P."/>
            <person name="Parkhill J."/>
            <person name="Rea M.C."/>
            <person name="O'Sullivan O."/>
            <person name="Ritari J."/>
            <person name="Douillard F.P."/>
            <person name="Paul Ross R."/>
            <person name="Yang R."/>
            <person name="Briner A.E."/>
            <person name="Felis G.E."/>
            <person name="de Vos W.M."/>
            <person name="Barrangou R."/>
            <person name="Klaenhammer T.R."/>
            <person name="Caufield P.W."/>
            <person name="Cui Y."/>
            <person name="Zhang H."/>
            <person name="O'Toole P.W."/>
        </authorList>
    </citation>
    <scope>NUCLEOTIDE SEQUENCE [LARGE SCALE GENOMIC DNA]</scope>
    <source>
        <strain evidence="1 2">DSM 24716</strain>
    </source>
</reference>
<organism evidence="1 2">
    <name type="scientific">Companilactobacillus kimchiensis</name>
    <dbReference type="NCBI Taxonomy" id="993692"/>
    <lineage>
        <taxon>Bacteria</taxon>
        <taxon>Bacillati</taxon>
        <taxon>Bacillota</taxon>
        <taxon>Bacilli</taxon>
        <taxon>Lactobacillales</taxon>
        <taxon>Lactobacillaceae</taxon>
        <taxon>Companilactobacillus</taxon>
    </lineage>
</organism>
<sequence length="96" mass="10887">MTDKKDELLQALKNLSVALNKYHGGSATAQYVSETLIELQKSEETAFIGTYLYFLPKAANLRRDEGIKLNETENTLWHKMASYKEVGYKLFPSIGL</sequence>
<evidence type="ECO:0008006" key="3">
    <source>
        <dbReference type="Google" id="ProtNLM"/>
    </source>
</evidence>
<evidence type="ECO:0000313" key="1">
    <source>
        <dbReference type="EMBL" id="KRN96083.1"/>
    </source>
</evidence>
<dbReference type="OrthoDB" id="2309651at2"/>
<dbReference type="STRING" id="993692.IV57_GL001934"/>
<evidence type="ECO:0000313" key="2">
    <source>
        <dbReference type="Proteomes" id="UP000051006"/>
    </source>
</evidence>
<dbReference type="EMBL" id="JQCF01000041">
    <property type="protein sequence ID" value="KRN96083.1"/>
    <property type="molecule type" value="Genomic_DNA"/>
</dbReference>